<feature type="region of interest" description="Disordered" evidence="1">
    <location>
        <begin position="573"/>
        <end position="618"/>
    </location>
</feature>
<sequence length="618" mass="65905">MKLRAATLQRQNANKQIADGAGMVPKQETTKDEHKAPGQESGDARGVGAGIDAEVIRVQDTRIEKGLGLTRKNFSTKLRKTRWRAVSARMSSLHDTPSTNTPQIITPSSGRQTLLQIGRIASAPQGSLVAQAAPENSNASASGKHDADTGPEPLVESSALDEEDLKNMIKGAIGLEYFYRPDARVEEEVEKVLASGPRSMTAVETLSTPIGDDFVGEQEDEDLSVEVALGTPRAKEGTTTALAPEDAHVKMKVDDLAKDDNGVEAASELPLAEETPTTALDPEDHHVQVERGGMEATLETLFAEEGLTAGAPEHEPVQTEEAGLAQDDAGVETTSGTPLTEDAPTTTLDPEEDHVQVETANLAKDANPLEEQQNGTSDVEQAEKLLAEAEHVQVEDADLAKDDAGVEATSETPPVEEASATAFTPEHDPIQAEAAELANEGGGMEEQQNRIVDVEQAEEAHITQDGEVMTPGLLNSATHDSESKEQQNGTVDADRAEEVLATEDGMDGEVEKQQTGFVDAEEILVTEDVAATTPEPPSPAREDGGAEEQQPANVNAEQAEEIIVTKNVTVTTRGLISPAREDHDVTETQFKSMHLGQQKPGSSMLKPEPETEPDPPRM</sequence>
<reference evidence="2" key="1">
    <citation type="journal article" date="2020" name="Stud. Mycol.">
        <title>101 Dothideomycetes genomes: a test case for predicting lifestyles and emergence of pathogens.</title>
        <authorList>
            <person name="Haridas S."/>
            <person name="Albert R."/>
            <person name="Binder M."/>
            <person name="Bloem J."/>
            <person name="Labutti K."/>
            <person name="Salamov A."/>
            <person name="Andreopoulos B."/>
            <person name="Baker S."/>
            <person name="Barry K."/>
            <person name="Bills G."/>
            <person name="Bluhm B."/>
            <person name="Cannon C."/>
            <person name="Castanera R."/>
            <person name="Culley D."/>
            <person name="Daum C."/>
            <person name="Ezra D."/>
            <person name="Gonzalez J."/>
            <person name="Henrissat B."/>
            <person name="Kuo A."/>
            <person name="Liang C."/>
            <person name="Lipzen A."/>
            <person name="Lutzoni F."/>
            <person name="Magnuson J."/>
            <person name="Mondo S."/>
            <person name="Nolan M."/>
            <person name="Ohm R."/>
            <person name="Pangilinan J."/>
            <person name="Park H.-J."/>
            <person name="Ramirez L."/>
            <person name="Alfaro M."/>
            <person name="Sun H."/>
            <person name="Tritt A."/>
            <person name="Yoshinaga Y."/>
            <person name="Zwiers L.-H."/>
            <person name="Turgeon B."/>
            <person name="Goodwin S."/>
            <person name="Spatafora J."/>
            <person name="Crous P."/>
            <person name="Grigoriev I."/>
        </authorList>
    </citation>
    <scope>NUCLEOTIDE SEQUENCE</scope>
    <source>
        <strain evidence="2">CBS 122367</strain>
    </source>
</reference>
<protein>
    <submittedName>
        <fullName evidence="2">Uncharacterized protein</fullName>
    </submittedName>
</protein>
<evidence type="ECO:0000313" key="3">
    <source>
        <dbReference type="Proteomes" id="UP000799291"/>
    </source>
</evidence>
<accession>A0A6G1JM71</accession>
<feature type="compositionally biased region" description="Basic and acidic residues" evidence="1">
    <location>
        <begin position="28"/>
        <end position="37"/>
    </location>
</feature>
<dbReference type="AlphaFoldDB" id="A0A6G1JM71"/>
<keyword evidence="3" id="KW-1185">Reference proteome</keyword>
<dbReference type="EMBL" id="MU005570">
    <property type="protein sequence ID" value="KAF2691253.1"/>
    <property type="molecule type" value="Genomic_DNA"/>
</dbReference>
<feature type="region of interest" description="Disordered" evidence="1">
    <location>
        <begin position="127"/>
        <end position="158"/>
    </location>
</feature>
<organism evidence="2 3">
    <name type="scientific">Lentithecium fluviatile CBS 122367</name>
    <dbReference type="NCBI Taxonomy" id="1168545"/>
    <lineage>
        <taxon>Eukaryota</taxon>
        <taxon>Fungi</taxon>
        <taxon>Dikarya</taxon>
        <taxon>Ascomycota</taxon>
        <taxon>Pezizomycotina</taxon>
        <taxon>Dothideomycetes</taxon>
        <taxon>Pleosporomycetidae</taxon>
        <taxon>Pleosporales</taxon>
        <taxon>Massarineae</taxon>
        <taxon>Lentitheciaceae</taxon>
        <taxon>Lentithecium</taxon>
    </lineage>
</organism>
<evidence type="ECO:0000256" key="1">
    <source>
        <dbReference type="SAM" id="MobiDB-lite"/>
    </source>
</evidence>
<feature type="region of interest" description="Disordered" evidence="1">
    <location>
        <begin position="1"/>
        <end position="48"/>
    </location>
</feature>
<name>A0A6G1JM71_9PLEO</name>
<feature type="compositionally biased region" description="Polar residues" evidence="1">
    <location>
        <begin position="370"/>
        <end position="379"/>
    </location>
</feature>
<feature type="compositionally biased region" description="Polar residues" evidence="1">
    <location>
        <begin position="332"/>
        <end position="348"/>
    </location>
</feature>
<feature type="compositionally biased region" description="Basic and acidic residues" evidence="1">
    <location>
        <begin position="381"/>
        <end position="404"/>
    </location>
</feature>
<proteinExistence type="predicted"/>
<dbReference type="Proteomes" id="UP000799291">
    <property type="component" value="Unassembled WGS sequence"/>
</dbReference>
<evidence type="ECO:0000313" key="2">
    <source>
        <dbReference type="EMBL" id="KAF2691253.1"/>
    </source>
</evidence>
<feature type="region of interest" description="Disordered" evidence="1">
    <location>
        <begin position="463"/>
        <end position="560"/>
    </location>
</feature>
<feature type="region of interest" description="Disordered" evidence="1">
    <location>
        <begin position="313"/>
        <end position="427"/>
    </location>
</feature>
<gene>
    <name evidence="2" type="ORF">K458DRAFT_399150</name>
</gene>